<dbReference type="PATRIC" id="fig|476652.3.peg.1890"/>
<dbReference type="AlphaFoldDB" id="A0A0J1FSH3"/>
<reference evidence="2 3" key="1">
    <citation type="submission" date="2015-06" db="EMBL/GenBank/DDBJ databases">
        <title>Draft genome of the moderately acidophilic sulfate reducer Candidatus Desulfosporosinus acididurans strain M1.</title>
        <authorList>
            <person name="Poehlein A."/>
            <person name="Petzsch P."/>
            <person name="Johnson B.D."/>
            <person name="Schloemann M."/>
            <person name="Daniel R."/>
            <person name="Muehling M."/>
        </authorList>
    </citation>
    <scope>NUCLEOTIDE SEQUENCE [LARGE SCALE GENOMIC DNA]</scope>
    <source>
        <strain evidence="2 3">M1</strain>
    </source>
</reference>
<accession>A0A0J1FSH3</accession>
<name>A0A0J1FSH3_9FIRM</name>
<dbReference type="Proteomes" id="UP000036356">
    <property type="component" value="Unassembled WGS sequence"/>
</dbReference>
<evidence type="ECO:0000256" key="1">
    <source>
        <dbReference type="SAM" id="Coils"/>
    </source>
</evidence>
<keyword evidence="1" id="KW-0175">Coiled coil</keyword>
<sequence>MSKIKGKLWGYSKSEVEDYLTNIKTNQEIELEKLRKKIDVSDNEIKSLRDELQKLIDSEAKVPKQTLLEFAITRVDRLFEYIYQDVEIDLLEIQKISDQKIEILKNNLIDIENEINKEKEIIERNLKNIVETVRKQEKSKNINVDVLKNIGKVLPIADWLKNNKEEELVHSQEFWGDNDTNTEKAINKMTSDGTTVNLGVVNEDDNTNQVDDFVNKINNNFWDFDLKNDQNETITKEIAVTDEVENYANSSKQTSQEVRDEITSVRDKYILGKVVGEDITDKNGKIIIRKNESITESVMHLAKNEGKLTELIIHMELPGQGD</sequence>
<dbReference type="EMBL" id="LDZY01000005">
    <property type="protein sequence ID" value="KLU66429.1"/>
    <property type="molecule type" value="Genomic_DNA"/>
</dbReference>
<proteinExistence type="predicted"/>
<dbReference type="RefSeq" id="WP_047809682.1">
    <property type="nucleotide sequence ID" value="NZ_LDZY01000005.1"/>
</dbReference>
<feature type="coiled-coil region" evidence="1">
    <location>
        <begin position="101"/>
        <end position="139"/>
    </location>
</feature>
<dbReference type="STRING" id="476652.DEAC_c18280"/>
<organism evidence="2 3">
    <name type="scientific">Desulfosporosinus acididurans</name>
    <dbReference type="NCBI Taxonomy" id="476652"/>
    <lineage>
        <taxon>Bacteria</taxon>
        <taxon>Bacillati</taxon>
        <taxon>Bacillota</taxon>
        <taxon>Clostridia</taxon>
        <taxon>Eubacteriales</taxon>
        <taxon>Desulfitobacteriaceae</taxon>
        <taxon>Desulfosporosinus</taxon>
    </lineage>
</organism>
<feature type="coiled-coil region" evidence="1">
    <location>
        <begin position="24"/>
        <end position="58"/>
    </location>
</feature>
<protein>
    <submittedName>
        <fullName evidence="2">Uncharacterized protein</fullName>
    </submittedName>
</protein>
<keyword evidence="3" id="KW-1185">Reference proteome</keyword>
<comment type="caution">
    <text evidence="2">The sequence shown here is derived from an EMBL/GenBank/DDBJ whole genome shotgun (WGS) entry which is preliminary data.</text>
</comment>
<gene>
    <name evidence="2" type="ORF">DEAC_c18280</name>
</gene>
<evidence type="ECO:0000313" key="3">
    <source>
        <dbReference type="Proteomes" id="UP000036356"/>
    </source>
</evidence>
<evidence type="ECO:0000313" key="2">
    <source>
        <dbReference type="EMBL" id="KLU66429.1"/>
    </source>
</evidence>